<keyword evidence="2 5" id="KW-0812">Transmembrane</keyword>
<organism evidence="6 7">
    <name type="scientific">Thecamonas trahens ATCC 50062</name>
    <dbReference type="NCBI Taxonomy" id="461836"/>
    <lineage>
        <taxon>Eukaryota</taxon>
        <taxon>Apusozoa</taxon>
        <taxon>Apusomonadida</taxon>
        <taxon>Apusomonadidae</taxon>
        <taxon>Thecamonas</taxon>
    </lineage>
</organism>
<dbReference type="InterPro" id="IPR005178">
    <property type="entry name" value="Ostalpha/TMEM184C"/>
</dbReference>
<dbReference type="SMART" id="SM01417">
    <property type="entry name" value="Solute_trans_a"/>
    <property type="match status" value="1"/>
</dbReference>
<dbReference type="GO" id="GO:0016020">
    <property type="term" value="C:membrane"/>
    <property type="evidence" value="ECO:0007669"/>
    <property type="project" value="UniProtKB-SubCell"/>
</dbReference>
<proteinExistence type="predicted"/>
<feature type="transmembrane region" description="Helical" evidence="5">
    <location>
        <begin position="201"/>
        <end position="218"/>
    </location>
</feature>
<evidence type="ECO:0000256" key="5">
    <source>
        <dbReference type="SAM" id="Phobius"/>
    </source>
</evidence>
<evidence type="ECO:0000256" key="4">
    <source>
        <dbReference type="ARBA" id="ARBA00023136"/>
    </source>
</evidence>
<keyword evidence="4 5" id="KW-0472">Membrane</keyword>
<dbReference type="PANTHER" id="PTHR23423">
    <property type="entry name" value="ORGANIC SOLUTE TRANSPORTER-RELATED"/>
    <property type="match status" value="1"/>
</dbReference>
<evidence type="ECO:0000313" key="6">
    <source>
        <dbReference type="EMBL" id="KNC54746.1"/>
    </source>
</evidence>
<reference evidence="6 7" key="1">
    <citation type="submission" date="2010-05" db="EMBL/GenBank/DDBJ databases">
        <title>The Genome Sequence of Thecamonas trahens ATCC 50062.</title>
        <authorList>
            <consortium name="The Broad Institute Genome Sequencing Platform"/>
            <person name="Russ C."/>
            <person name="Cuomo C."/>
            <person name="Shea T."/>
            <person name="Young S.K."/>
            <person name="Zeng Q."/>
            <person name="Koehrsen M."/>
            <person name="Haas B."/>
            <person name="Borodovsky M."/>
            <person name="Guigo R."/>
            <person name="Alvarado L."/>
            <person name="Berlin A."/>
            <person name="Bochicchio J."/>
            <person name="Borenstein D."/>
            <person name="Chapman S."/>
            <person name="Chen Z."/>
            <person name="Freedman E."/>
            <person name="Gellesch M."/>
            <person name="Goldberg J."/>
            <person name="Griggs A."/>
            <person name="Gujja S."/>
            <person name="Heilman E."/>
            <person name="Heiman D."/>
            <person name="Hepburn T."/>
            <person name="Howarth C."/>
            <person name="Jen D."/>
            <person name="Larson L."/>
            <person name="Mehta T."/>
            <person name="Park D."/>
            <person name="Pearson M."/>
            <person name="Roberts A."/>
            <person name="Saif S."/>
            <person name="Shenoy N."/>
            <person name="Sisk P."/>
            <person name="Stolte C."/>
            <person name="Sykes S."/>
            <person name="Thomson T."/>
            <person name="Walk T."/>
            <person name="White J."/>
            <person name="Yandava C."/>
            <person name="Burger G."/>
            <person name="Gray M.W."/>
            <person name="Holland P.W.H."/>
            <person name="King N."/>
            <person name="Lang F.B.F."/>
            <person name="Roger A.J."/>
            <person name="Ruiz-Trillo I."/>
            <person name="Lander E."/>
            <person name="Nusbaum C."/>
        </authorList>
    </citation>
    <scope>NUCLEOTIDE SEQUENCE [LARGE SCALE GENOMIC DNA]</scope>
    <source>
        <strain evidence="6 7">ATCC 50062</strain>
    </source>
</reference>
<dbReference type="AlphaFoldDB" id="A0A0L0DRU7"/>
<keyword evidence="3 5" id="KW-1133">Transmembrane helix</keyword>
<gene>
    <name evidence="6" type="ORF">AMSG_01597</name>
</gene>
<comment type="subcellular location">
    <subcellularLocation>
        <location evidence="1">Membrane</location>
        <topology evidence="1">Multi-pass membrane protein</topology>
    </subcellularLocation>
</comment>
<dbReference type="RefSeq" id="XP_013761646.1">
    <property type="nucleotide sequence ID" value="XM_013906192.1"/>
</dbReference>
<dbReference type="OrthoDB" id="5348404at2759"/>
<dbReference type="EMBL" id="GL349438">
    <property type="protein sequence ID" value="KNC54746.1"/>
    <property type="molecule type" value="Genomic_DNA"/>
</dbReference>
<evidence type="ECO:0000256" key="3">
    <source>
        <dbReference type="ARBA" id="ARBA00022989"/>
    </source>
</evidence>
<protein>
    <submittedName>
        <fullName evidence="6">Transmembrane protein 184C</fullName>
    </submittedName>
</protein>
<name>A0A0L0DRU7_THETB</name>
<dbReference type="Pfam" id="PF03619">
    <property type="entry name" value="Solute_trans_a"/>
    <property type="match status" value="2"/>
</dbReference>
<sequence>MTGPDHFHDAAVGAAAVFALAAVWRWWVLMRRLAAAAGAPEASRTAAGAAAAAVTVCTMVPVYALASLASLVWVEWAPVLDLARDAYEGLVLTAFVAMSVRLARSAAVPLPGAARAVNAARIYAIVKPAMAALGIVGALVPALGWEEGVFGWTSLWMWATLANNAAVSYAMAGLMGIYSVLHHDLPPSARITPKLLCVKAILFLAFWQGCLIALLAHFDMLPATAHYAVEAVEYQLQDLLMVVECWFLALAHEHAFILDAPPSIRASAQHRSRTSDAKWIAASILTIKPAKLKTE</sequence>
<evidence type="ECO:0000256" key="1">
    <source>
        <dbReference type="ARBA" id="ARBA00004141"/>
    </source>
</evidence>
<feature type="transmembrane region" description="Helical" evidence="5">
    <location>
        <begin position="86"/>
        <end position="103"/>
    </location>
</feature>
<feature type="transmembrane region" description="Helical" evidence="5">
    <location>
        <begin position="155"/>
        <end position="181"/>
    </location>
</feature>
<feature type="transmembrane region" description="Helical" evidence="5">
    <location>
        <begin position="124"/>
        <end position="143"/>
    </location>
</feature>
<dbReference type="Proteomes" id="UP000054408">
    <property type="component" value="Unassembled WGS sequence"/>
</dbReference>
<evidence type="ECO:0000313" key="7">
    <source>
        <dbReference type="Proteomes" id="UP000054408"/>
    </source>
</evidence>
<dbReference type="eggNOG" id="KOG2641">
    <property type="taxonomic scope" value="Eukaryota"/>
</dbReference>
<feature type="transmembrane region" description="Helical" evidence="5">
    <location>
        <begin position="49"/>
        <end position="74"/>
    </location>
</feature>
<accession>A0A0L0DRU7</accession>
<evidence type="ECO:0000256" key="2">
    <source>
        <dbReference type="ARBA" id="ARBA00022692"/>
    </source>
</evidence>
<keyword evidence="7" id="KW-1185">Reference proteome</keyword>
<feature type="transmembrane region" description="Helical" evidence="5">
    <location>
        <begin position="6"/>
        <end position="28"/>
    </location>
</feature>
<dbReference type="GeneID" id="25561342"/>
<dbReference type="STRING" id="461836.A0A0L0DRU7"/>